<dbReference type="GeneID" id="97308691"/>
<gene>
    <name evidence="2" type="ORF">E2553_34360</name>
</gene>
<evidence type="ECO:0000313" key="2">
    <source>
        <dbReference type="EMBL" id="TFE41735.1"/>
    </source>
</evidence>
<evidence type="ECO:0000313" key="3">
    <source>
        <dbReference type="Proteomes" id="UP000297385"/>
    </source>
</evidence>
<sequence>MRDGNQAAADCLEPEGNSGMLSARQQQGEHTDYDRPRKKRQTWAWAATKEQYDWMDSHASFVHLD</sequence>
<proteinExistence type="predicted"/>
<evidence type="ECO:0000256" key="1">
    <source>
        <dbReference type="SAM" id="MobiDB-lite"/>
    </source>
</evidence>
<dbReference type="AlphaFoldDB" id="A0A4Y8MWI4"/>
<dbReference type="EMBL" id="SNVI01000002">
    <property type="protein sequence ID" value="TFE41735.1"/>
    <property type="molecule type" value="Genomic_DNA"/>
</dbReference>
<protein>
    <submittedName>
        <fullName evidence="2">Uncharacterized protein</fullName>
    </submittedName>
</protein>
<name>A0A4Y8MWI4_9BURK</name>
<organism evidence="2 3">
    <name type="scientific">Paraburkholderia dipogonis</name>
    <dbReference type="NCBI Taxonomy" id="1211383"/>
    <lineage>
        <taxon>Bacteria</taxon>
        <taxon>Pseudomonadati</taxon>
        <taxon>Pseudomonadota</taxon>
        <taxon>Betaproteobacteria</taxon>
        <taxon>Burkholderiales</taxon>
        <taxon>Burkholderiaceae</taxon>
        <taxon>Paraburkholderia</taxon>
    </lineage>
</organism>
<comment type="caution">
    <text evidence="2">The sequence shown here is derived from an EMBL/GenBank/DDBJ whole genome shotgun (WGS) entry which is preliminary data.</text>
</comment>
<feature type="region of interest" description="Disordered" evidence="1">
    <location>
        <begin position="1"/>
        <end position="40"/>
    </location>
</feature>
<dbReference type="Proteomes" id="UP000297385">
    <property type="component" value="Unassembled WGS sequence"/>
</dbReference>
<accession>A0A4Y8MWI4</accession>
<dbReference type="RefSeq" id="WP_134465029.1">
    <property type="nucleotide sequence ID" value="NZ_JBHMFL010000124.1"/>
</dbReference>
<reference evidence="2 3" key="1">
    <citation type="submission" date="2019-03" db="EMBL/GenBank/DDBJ databases">
        <title>Complete Genome Sequence of Paraburkholderia dipogonis ICMP 19430T, a Nitrogen-fixing Symbiont of the South African Invasive Legume Dipogon lignosus in New Zealand.</title>
        <authorList>
            <person name="De Meyer S.E."/>
        </authorList>
    </citation>
    <scope>NUCLEOTIDE SEQUENCE [LARGE SCALE GENOMIC DNA]</scope>
    <source>
        <strain evidence="2 3">ICMP 19430</strain>
    </source>
</reference>